<gene>
    <name evidence="1" type="ORF">AB8Z38_02405</name>
</gene>
<reference evidence="1" key="1">
    <citation type="submission" date="2024-08" db="EMBL/GenBank/DDBJ databases">
        <authorList>
            <person name="Chaddad Z."/>
            <person name="Lamrabet M."/>
            <person name="Bouhnik O."/>
            <person name="Alami S."/>
            <person name="Wipf D."/>
            <person name="Courty P.E."/>
            <person name="Missbah El Idrissi M."/>
        </authorList>
    </citation>
    <scope>NUCLEOTIDE SEQUENCE</scope>
    <source>
        <strain evidence="1">LLZ17</strain>
    </source>
</reference>
<evidence type="ECO:0000313" key="1">
    <source>
        <dbReference type="EMBL" id="XDV58410.1"/>
    </source>
</evidence>
<accession>A0AB39XKF6</accession>
<protein>
    <submittedName>
        <fullName evidence="1">Uncharacterized protein</fullName>
    </submittedName>
</protein>
<organism evidence="1">
    <name type="scientific">Bradyrhizobium sp. LLZ17</name>
    <dbReference type="NCBI Taxonomy" id="3239388"/>
    <lineage>
        <taxon>Bacteria</taxon>
        <taxon>Pseudomonadati</taxon>
        <taxon>Pseudomonadota</taxon>
        <taxon>Alphaproteobacteria</taxon>
        <taxon>Hyphomicrobiales</taxon>
        <taxon>Nitrobacteraceae</taxon>
        <taxon>Bradyrhizobium</taxon>
    </lineage>
</organism>
<name>A0AB39XKF6_9BRAD</name>
<sequence length="79" mass="8785">MFVTVVAVLCHFSSTACIEEIVTSSALDSAVTFQSCAIGGQAGLAKWKEDHPVYRSENWHIQRYKCVPGDYKLIAQHKI</sequence>
<dbReference type="AlphaFoldDB" id="A0AB39XKF6"/>
<proteinExistence type="predicted"/>
<dbReference type="EMBL" id="CP165734">
    <property type="protein sequence ID" value="XDV58410.1"/>
    <property type="molecule type" value="Genomic_DNA"/>
</dbReference>
<dbReference type="RefSeq" id="WP_369722933.1">
    <property type="nucleotide sequence ID" value="NZ_CP165734.1"/>
</dbReference>